<dbReference type="EMBL" id="UOEU01000616">
    <property type="protein sequence ID" value="VAW36196.1"/>
    <property type="molecule type" value="Genomic_DNA"/>
</dbReference>
<reference evidence="1" key="1">
    <citation type="submission" date="2018-06" db="EMBL/GenBank/DDBJ databases">
        <authorList>
            <person name="Zhirakovskaya E."/>
        </authorList>
    </citation>
    <scope>NUCLEOTIDE SEQUENCE</scope>
</reference>
<feature type="non-terminal residue" evidence="1">
    <location>
        <position position="1"/>
    </location>
</feature>
<proteinExistence type="predicted"/>
<protein>
    <submittedName>
        <fullName evidence="1">Uncharacterized protein</fullName>
    </submittedName>
</protein>
<accession>A0A3B0VV73</accession>
<name>A0A3B0VV73_9ZZZZ</name>
<dbReference type="InterPro" id="IPR011518">
    <property type="entry name" value="Transposase_36"/>
</dbReference>
<evidence type="ECO:0000313" key="1">
    <source>
        <dbReference type="EMBL" id="VAW36196.1"/>
    </source>
</evidence>
<dbReference type="AlphaFoldDB" id="A0A3B0VV73"/>
<sequence>ASSGKKQASKKITETDAIFDRLAEVKQEAQQDKTILRLSGDAKAVVKIGDFSRGGKSRTIMKAADHDFKPSGKVTPYGILLPDRGIIKSCGLAIAKKTAYPPR</sequence>
<gene>
    <name evidence="1" type="ORF">MNBD_CHLOROFLEXI01-4181</name>
</gene>
<organism evidence="1">
    <name type="scientific">hydrothermal vent metagenome</name>
    <dbReference type="NCBI Taxonomy" id="652676"/>
    <lineage>
        <taxon>unclassified sequences</taxon>
        <taxon>metagenomes</taxon>
        <taxon>ecological metagenomes</taxon>
    </lineage>
</organism>
<dbReference type="Pfam" id="PF07592">
    <property type="entry name" value="DDE_Tnp_ISAZ013"/>
    <property type="match status" value="1"/>
</dbReference>